<feature type="compositionally biased region" description="Polar residues" evidence="5">
    <location>
        <begin position="292"/>
        <end position="301"/>
    </location>
</feature>
<evidence type="ECO:0000256" key="5">
    <source>
        <dbReference type="SAM" id="MobiDB-lite"/>
    </source>
</evidence>
<keyword evidence="1" id="KW-0808">Transferase</keyword>
<dbReference type="CDD" id="cd14014">
    <property type="entry name" value="STKc_PknB_like"/>
    <property type="match status" value="1"/>
</dbReference>
<dbReference type="PANTHER" id="PTHR43289:SF34">
    <property type="entry name" value="SERINE_THREONINE-PROTEIN KINASE YBDM-RELATED"/>
    <property type="match status" value="1"/>
</dbReference>
<dbReference type="InterPro" id="IPR008271">
    <property type="entry name" value="Ser/Thr_kinase_AS"/>
</dbReference>
<feature type="region of interest" description="Disordered" evidence="5">
    <location>
        <begin position="357"/>
        <end position="405"/>
    </location>
</feature>
<reference evidence="8 9" key="1">
    <citation type="submission" date="2019-10" db="EMBL/GenBank/DDBJ databases">
        <title>Whole genome shotgun sequence of Acrocarpospora pleiomorpha NBRC 16267.</title>
        <authorList>
            <person name="Ichikawa N."/>
            <person name="Kimura A."/>
            <person name="Kitahashi Y."/>
            <person name="Komaki H."/>
            <person name="Oguchi A."/>
        </authorList>
    </citation>
    <scope>NUCLEOTIDE SEQUENCE [LARGE SCALE GENOMIC DNA]</scope>
    <source>
        <strain evidence="8 9">NBRC 16267</strain>
    </source>
</reference>
<feature type="domain" description="Protein kinase" evidence="7">
    <location>
        <begin position="16"/>
        <end position="269"/>
    </location>
</feature>
<protein>
    <recommendedName>
        <fullName evidence="7">Protein kinase domain-containing protein</fullName>
    </recommendedName>
</protein>
<comment type="caution">
    <text evidence="8">The sequence shown here is derived from an EMBL/GenBank/DDBJ whole genome shotgun (WGS) entry which is preliminary data.</text>
</comment>
<dbReference type="GO" id="GO:0005524">
    <property type="term" value="F:ATP binding"/>
    <property type="evidence" value="ECO:0007669"/>
    <property type="project" value="UniProtKB-KW"/>
</dbReference>
<evidence type="ECO:0000256" key="3">
    <source>
        <dbReference type="ARBA" id="ARBA00022777"/>
    </source>
</evidence>
<keyword evidence="6" id="KW-1133">Transmembrane helix</keyword>
<dbReference type="PROSITE" id="PS50011">
    <property type="entry name" value="PROTEIN_KINASE_DOM"/>
    <property type="match status" value="1"/>
</dbReference>
<dbReference type="EMBL" id="BLAF01000009">
    <property type="protein sequence ID" value="GES18959.1"/>
    <property type="molecule type" value="Genomic_DNA"/>
</dbReference>
<feature type="region of interest" description="Disordered" evidence="5">
    <location>
        <begin position="267"/>
        <end position="327"/>
    </location>
</feature>
<dbReference type="PANTHER" id="PTHR43289">
    <property type="entry name" value="MITOGEN-ACTIVATED PROTEIN KINASE KINASE KINASE 20-RELATED"/>
    <property type="match status" value="1"/>
</dbReference>
<evidence type="ECO:0000256" key="1">
    <source>
        <dbReference type="ARBA" id="ARBA00022679"/>
    </source>
</evidence>
<evidence type="ECO:0000313" key="8">
    <source>
        <dbReference type="EMBL" id="GES18959.1"/>
    </source>
</evidence>
<dbReference type="RefSeq" id="WP_155344074.1">
    <property type="nucleotide sequence ID" value="NZ_BAAAHM010000004.1"/>
</dbReference>
<name>A0A5M3XFN0_9ACTN</name>
<feature type="transmembrane region" description="Helical" evidence="6">
    <location>
        <begin position="332"/>
        <end position="352"/>
    </location>
</feature>
<feature type="compositionally biased region" description="Acidic residues" evidence="5">
    <location>
        <begin position="381"/>
        <end position="404"/>
    </location>
</feature>
<keyword evidence="3" id="KW-0418">Kinase</keyword>
<gene>
    <name evidence="8" type="ORF">Aple_018540</name>
</gene>
<organism evidence="8 9">
    <name type="scientific">Acrocarpospora pleiomorpha</name>
    <dbReference type="NCBI Taxonomy" id="90975"/>
    <lineage>
        <taxon>Bacteria</taxon>
        <taxon>Bacillati</taxon>
        <taxon>Actinomycetota</taxon>
        <taxon>Actinomycetes</taxon>
        <taxon>Streptosporangiales</taxon>
        <taxon>Streptosporangiaceae</taxon>
        <taxon>Acrocarpospora</taxon>
    </lineage>
</organism>
<dbReference type="PROSITE" id="PS00108">
    <property type="entry name" value="PROTEIN_KINASE_ST"/>
    <property type="match status" value="1"/>
</dbReference>
<evidence type="ECO:0000256" key="6">
    <source>
        <dbReference type="SAM" id="Phobius"/>
    </source>
</evidence>
<dbReference type="GO" id="GO:0004674">
    <property type="term" value="F:protein serine/threonine kinase activity"/>
    <property type="evidence" value="ECO:0007669"/>
    <property type="project" value="TreeGrafter"/>
</dbReference>
<evidence type="ECO:0000259" key="7">
    <source>
        <dbReference type="PROSITE" id="PS50011"/>
    </source>
</evidence>
<dbReference type="Proteomes" id="UP000377595">
    <property type="component" value="Unassembled WGS sequence"/>
</dbReference>
<keyword evidence="6" id="KW-0472">Membrane</keyword>
<sequence>MVAPLTPEDPRALGEFTLSGRLGEGGQGVVYLGASPDGVPVAIKVLKSGFDPSVRQRLARELDALRGVASFCTARVITAEVDGREPYVVSEFIDGPSLHDRVSADGPLRGGELERLAVGTATALAAIHGAGIVHRDFKPGNVLLGPDGPRVVDFGIARQSESATMTAGPIGTPAYLSPEQIAGHPASPASDVFAWGATMVYAATGRPAFGADSVASVLHRIMTITPDTTGVPEPLRATVQRCIDKDPTRRPTSRDLLLTLVGSTPDPLSMGAAAAHPPAQTPPPPGYPPAGQSSWPGQAPQSWPGGQPMGTGPGQSWEQHATAPSSTGGNRGLMIALLVALVAIIGTTAIVVPRIVSGTGDTNANSSSSTAEATVDPAETPSDDAETPTEEPTPSEDSTEDTTEATDATVIPDAYAGIWAGHIVPEPQGAMSEHDIRIELPAGEATGKWYEDGCDTGTLTVNKIEADSMVLRLDNNAGCVPGTVILTPKDDQLGYQWDDDLGLVTYKGDLKKES</sequence>
<feature type="compositionally biased region" description="Polar residues" evidence="5">
    <location>
        <begin position="316"/>
        <end position="327"/>
    </location>
</feature>
<feature type="compositionally biased region" description="Low complexity" evidence="5">
    <location>
        <begin position="357"/>
        <end position="371"/>
    </location>
</feature>
<dbReference type="AlphaFoldDB" id="A0A5M3XFN0"/>
<evidence type="ECO:0000313" key="9">
    <source>
        <dbReference type="Proteomes" id="UP000377595"/>
    </source>
</evidence>
<keyword evidence="2" id="KW-0547">Nucleotide-binding</keyword>
<keyword evidence="4" id="KW-0067">ATP-binding</keyword>
<dbReference type="InterPro" id="IPR011009">
    <property type="entry name" value="Kinase-like_dom_sf"/>
</dbReference>
<dbReference type="InterPro" id="IPR000719">
    <property type="entry name" value="Prot_kinase_dom"/>
</dbReference>
<dbReference type="Gene3D" id="1.10.510.10">
    <property type="entry name" value="Transferase(Phosphotransferase) domain 1"/>
    <property type="match status" value="1"/>
</dbReference>
<dbReference type="Pfam" id="PF00069">
    <property type="entry name" value="Pkinase"/>
    <property type="match status" value="1"/>
</dbReference>
<feature type="compositionally biased region" description="Pro residues" evidence="5">
    <location>
        <begin position="279"/>
        <end position="288"/>
    </location>
</feature>
<evidence type="ECO:0000256" key="4">
    <source>
        <dbReference type="ARBA" id="ARBA00022840"/>
    </source>
</evidence>
<keyword evidence="6" id="KW-0812">Transmembrane</keyword>
<proteinExistence type="predicted"/>
<accession>A0A5M3XFN0</accession>
<dbReference type="SUPFAM" id="SSF56112">
    <property type="entry name" value="Protein kinase-like (PK-like)"/>
    <property type="match status" value="1"/>
</dbReference>
<dbReference type="OrthoDB" id="3915799at2"/>
<evidence type="ECO:0000256" key="2">
    <source>
        <dbReference type="ARBA" id="ARBA00022741"/>
    </source>
</evidence>
<keyword evidence="9" id="KW-1185">Reference proteome</keyword>